<keyword evidence="11" id="KW-1185">Reference proteome</keyword>
<evidence type="ECO:0000313" key="11">
    <source>
        <dbReference type="Proteomes" id="UP001287286"/>
    </source>
</evidence>
<keyword evidence="4" id="KW-0805">Transcription regulation</keyword>
<dbReference type="PANTHER" id="PTHR31313">
    <property type="entry name" value="TY1 ENHANCER ACTIVATOR"/>
    <property type="match status" value="1"/>
</dbReference>
<dbReference type="CDD" id="cd00067">
    <property type="entry name" value="GAL4"/>
    <property type="match status" value="1"/>
</dbReference>
<keyword evidence="2" id="KW-0479">Metal-binding</keyword>
<feature type="compositionally biased region" description="Basic residues" evidence="8">
    <location>
        <begin position="17"/>
        <end position="26"/>
    </location>
</feature>
<dbReference type="InterPro" id="IPR007219">
    <property type="entry name" value="XnlR_reg_dom"/>
</dbReference>
<evidence type="ECO:0000256" key="3">
    <source>
        <dbReference type="ARBA" id="ARBA00022833"/>
    </source>
</evidence>
<dbReference type="PANTHER" id="PTHR31313:SF85">
    <property type="entry name" value="ZN(II)2CYS6 TRANSCRIPTION FACTOR (EUROFUNG)"/>
    <property type="match status" value="1"/>
</dbReference>
<dbReference type="SUPFAM" id="SSF57701">
    <property type="entry name" value="Zn2/Cys6 DNA-binding domain"/>
    <property type="match status" value="1"/>
</dbReference>
<dbReference type="InterPro" id="IPR036864">
    <property type="entry name" value="Zn2-C6_fun-type_DNA-bd_sf"/>
</dbReference>
<dbReference type="SMART" id="SM00066">
    <property type="entry name" value="GAL4"/>
    <property type="match status" value="1"/>
</dbReference>
<evidence type="ECO:0000256" key="4">
    <source>
        <dbReference type="ARBA" id="ARBA00023015"/>
    </source>
</evidence>
<evidence type="ECO:0000313" key="10">
    <source>
        <dbReference type="EMBL" id="KAK4090546.1"/>
    </source>
</evidence>
<evidence type="ECO:0000256" key="5">
    <source>
        <dbReference type="ARBA" id="ARBA00023125"/>
    </source>
</evidence>
<dbReference type="PROSITE" id="PS00463">
    <property type="entry name" value="ZN2_CY6_FUNGAL_1"/>
    <property type="match status" value="1"/>
</dbReference>
<dbReference type="Pfam" id="PF04082">
    <property type="entry name" value="Fungal_trans"/>
    <property type="match status" value="1"/>
</dbReference>
<proteinExistence type="predicted"/>
<evidence type="ECO:0000259" key="9">
    <source>
        <dbReference type="PROSITE" id="PS50048"/>
    </source>
</evidence>
<feature type="domain" description="Zn(2)-C6 fungal-type" evidence="9">
    <location>
        <begin position="35"/>
        <end position="65"/>
    </location>
</feature>
<feature type="region of interest" description="Disordered" evidence="8">
    <location>
        <begin position="210"/>
        <end position="242"/>
    </location>
</feature>
<protein>
    <submittedName>
        <fullName evidence="10">Transcriptional regulator family: Fungal Specific TF</fullName>
    </submittedName>
</protein>
<organism evidence="10 11">
    <name type="scientific">Purpureocillium lilacinum</name>
    <name type="common">Paecilomyces lilacinus</name>
    <dbReference type="NCBI Taxonomy" id="33203"/>
    <lineage>
        <taxon>Eukaryota</taxon>
        <taxon>Fungi</taxon>
        <taxon>Dikarya</taxon>
        <taxon>Ascomycota</taxon>
        <taxon>Pezizomycotina</taxon>
        <taxon>Sordariomycetes</taxon>
        <taxon>Hypocreomycetidae</taxon>
        <taxon>Hypocreales</taxon>
        <taxon>Ophiocordycipitaceae</taxon>
        <taxon>Purpureocillium</taxon>
    </lineage>
</organism>
<dbReference type="EMBL" id="JAWRVI010000015">
    <property type="protein sequence ID" value="KAK4090546.1"/>
    <property type="molecule type" value="Genomic_DNA"/>
</dbReference>
<keyword evidence="7" id="KW-0539">Nucleus</keyword>
<dbReference type="PROSITE" id="PS50048">
    <property type="entry name" value="ZN2_CY6_FUNGAL_2"/>
    <property type="match status" value="1"/>
</dbReference>
<dbReference type="Gene3D" id="4.10.240.10">
    <property type="entry name" value="Zn(2)-C6 fungal-type DNA-binding domain"/>
    <property type="match status" value="1"/>
</dbReference>
<feature type="region of interest" description="Disordered" evidence="8">
    <location>
        <begin position="151"/>
        <end position="193"/>
    </location>
</feature>
<comment type="caution">
    <text evidence="10">The sequence shown here is derived from an EMBL/GenBank/DDBJ whole genome shotgun (WGS) entry which is preliminary data.</text>
</comment>
<keyword evidence="6" id="KW-0804">Transcription</keyword>
<dbReference type="SMART" id="SM00906">
    <property type="entry name" value="Fungal_trans"/>
    <property type="match status" value="1"/>
</dbReference>
<evidence type="ECO:0000256" key="1">
    <source>
        <dbReference type="ARBA" id="ARBA00004123"/>
    </source>
</evidence>
<keyword evidence="3" id="KW-0862">Zinc</keyword>
<name>A0ABR0C363_PURLI</name>
<feature type="compositionally biased region" description="Low complexity" evidence="8">
    <location>
        <begin position="177"/>
        <end position="193"/>
    </location>
</feature>
<sequence>MMSSTQRQDAAVGSPRHIGKALRRQHGNRKFRGLTCANCRARKVRCEGGQPTCKTCEVYHDECRYDKAPPVSQVVSMAKRLQEAERMIEQLRANGGTASPEEPSASPIGDTSANPPHPTGLAAVSPPNHGQMQPNLVPAAVDLPIASSAAGSATVPGLAPNPWPHAPQDVELSTARPGSAGVAGPAPGPEEPSAAELRVDEHGKILYYGPTSAVHDRPQPDPLHTPASTAQARASDASTKDEESLSCYVREASIWEDFALGNASLQTGIPRHMLAKLLRLHWTWVSPMFMWVYRPAFIREYHNNSMVRRSAADQGASGDMATGGRYYSEFLLTVMCGHAAKYQDNNSSEFLLARARRLLGAAIQQPSSIPTVQALLQLSARDLAHGSISQAWVYGGIAFRMASDLGLQHSGTVIKGLSPLDLEIRRRLFWGCYFWDKATSLYAGRLPAVTEVLDQSSLDLLDHSTEHETWIPYYGDSLDSADGSRSQYPPRKSHAVSCFVNSCKLAIIINDIVVQLYARRKRSISEAALNDIKERLDLWRTRSPCHLRYDPDNLPSICPPPHLISQNLLYFASVILAHRPFWAVPAHYQTCITASRSIEKLVLLLESTFGLGNITYLMGYCIYTGASAILEDAKKGNDSSQATLQTFLRALNTGMRRCPLLERSLKIIVKGMSSTPADKAPVTEQMSQDLLPTATANTYIPAFPYVDPILSIDFDMNRYLGGADLDTMSGLDSFPEAQMDLNDFFGPPIP</sequence>
<reference evidence="10 11" key="1">
    <citation type="journal article" date="2024" name="Microbiol. Resour. Announc.">
        <title>Genome annotations for the ascomycete fungi Trichoderma harzianum, Trichoderma aggressivum, and Purpureocillium lilacinum.</title>
        <authorList>
            <person name="Beijen E.P.W."/>
            <person name="Ohm R.A."/>
        </authorList>
    </citation>
    <scope>NUCLEOTIDE SEQUENCE [LARGE SCALE GENOMIC DNA]</scope>
    <source>
        <strain evidence="10 11">CBS 150709</strain>
    </source>
</reference>
<evidence type="ECO:0000256" key="6">
    <source>
        <dbReference type="ARBA" id="ARBA00023163"/>
    </source>
</evidence>
<evidence type="ECO:0000256" key="7">
    <source>
        <dbReference type="ARBA" id="ARBA00023242"/>
    </source>
</evidence>
<dbReference type="Pfam" id="PF00172">
    <property type="entry name" value="Zn_clus"/>
    <property type="match status" value="1"/>
</dbReference>
<evidence type="ECO:0000256" key="8">
    <source>
        <dbReference type="SAM" id="MobiDB-lite"/>
    </source>
</evidence>
<dbReference type="InterPro" id="IPR051615">
    <property type="entry name" value="Transcr_Regulatory_Elem"/>
</dbReference>
<dbReference type="InterPro" id="IPR001138">
    <property type="entry name" value="Zn2Cys6_DnaBD"/>
</dbReference>
<gene>
    <name evidence="10" type="ORF">Purlil1_5218</name>
</gene>
<dbReference type="CDD" id="cd12148">
    <property type="entry name" value="fungal_TF_MHR"/>
    <property type="match status" value="1"/>
</dbReference>
<feature type="region of interest" description="Disordered" evidence="8">
    <location>
        <begin position="95"/>
        <end position="135"/>
    </location>
</feature>
<evidence type="ECO:0000256" key="2">
    <source>
        <dbReference type="ARBA" id="ARBA00022723"/>
    </source>
</evidence>
<keyword evidence="5" id="KW-0238">DNA-binding</keyword>
<comment type="subcellular location">
    <subcellularLocation>
        <location evidence="1">Nucleus</location>
    </subcellularLocation>
</comment>
<accession>A0ABR0C363</accession>
<feature type="region of interest" description="Disordered" evidence="8">
    <location>
        <begin position="1"/>
        <end position="26"/>
    </location>
</feature>
<dbReference type="Proteomes" id="UP001287286">
    <property type="component" value="Unassembled WGS sequence"/>
</dbReference>